<dbReference type="GO" id="GO:0009649">
    <property type="term" value="P:entrainment of circadian clock"/>
    <property type="evidence" value="ECO:0007669"/>
    <property type="project" value="TreeGrafter"/>
</dbReference>
<dbReference type="AlphaFoldDB" id="A0A8X8ZE70"/>
<comment type="caution">
    <text evidence="6">The sequence shown here is derived from an EMBL/GenBank/DDBJ whole genome shotgun (WGS) entry which is preliminary data.</text>
</comment>
<evidence type="ECO:0000256" key="4">
    <source>
        <dbReference type="ARBA" id="ARBA00023242"/>
    </source>
</evidence>
<evidence type="ECO:0000256" key="1">
    <source>
        <dbReference type="ARBA" id="ARBA00004123"/>
    </source>
</evidence>
<organism evidence="6">
    <name type="scientific">Salvia splendens</name>
    <name type="common">Scarlet sage</name>
    <dbReference type="NCBI Taxonomy" id="180675"/>
    <lineage>
        <taxon>Eukaryota</taxon>
        <taxon>Viridiplantae</taxon>
        <taxon>Streptophyta</taxon>
        <taxon>Embryophyta</taxon>
        <taxon>Tracheophyta</taxon>
        <taxon>Spermatophyta</taxon>
        <taxon>Magnoliopsida</taxon>
        <taxon>eudicotyledons</taxon>
        <taxon>Gunneridae</taxon>
        <taxon>Pentapetalae</taxon>
        <taxon>asterids</taxon>
        <taxon>lamiids</taxon>
        <taxon>Lamiales</taxon>
        <taxon>Lamiaceae</taxon>
        <taxon>Nepetoideae</taxon>
        <taxon>Mentheae</taxon>
        <taxon>Salviinae</taxon>
        <taxon>Salvia</taxon>
        <taxon>Salvia subgen. Calosphace</taxon>
        <taxon>core Calosphace</taxon>
    </lineage>
</organism>
<dbReference type="GO" id="GO:0042753">
    <property type="term" value="P:positive regulation of circadian rhythm"/>
    <property type="evidence" value="ECO:0007669"/>
    <property type="project" value="InterPro"/>
</dbReference>
<reference evidence="6" key="2">
    <citation type="submission" date="2020-08" db="EMBL/GenBank/DDBJ databases">
        <title>Plant Genome Project.</title>
        <authorList>
            <person name="Zhang R.-G."/>
        </authorList>
    </citation>
    <scope>NUCLEOTIDE SEQUENCE</scope>
    <source>
        <strain evidence="6">Huo1</strain>
        <tissue evidence="6">Leaf</tissue>
    </source>
</reference>
<dbReference type="GO" id="GO:0048511">
    <property type="term" value="P:rhythmic process"/>
    <property type="evidence" value="ECO:0007669"/>
    <property type="project" value="UniProtKB-KW"/>
</dbReference>
<dbReference type="EMBL" id="PNBA02000014">
    <property type="protein sequence ID" value="KAG6401383.1"/>
    <property type="molecule type" value="Genomic_DNA"/>
</dbReference>
<accession>A0A8X8ZE70</accession>
<keyword evidence="4" id="KW-0539">Nucleus</keyword>
<dbReference type="PANTHER" id="PTHR33469">
    <property type="entry name" value="PROTEIN ELF4-LIKE 4"/>
    <property type="match status" value="1"/>
</dbReference>
<dbReference type="GO" id="GO:0005634">
    <property type="term" value="C:nucleus"/>
    <property type="evidence" value="ECO:0007669"/>
    <property type="project" value="UniProtKB-SubCell"/>
</dbReference>
<dbReference type="Pfam" id="PF07011">
    <property type="entry name" value="Elf4"/>
    <property type="match status" value="1"/>
</dbReference>
<dbReference type="PANTHER" id="PTHR33469:SF40">
    <property type="entry name" value="PROTEIN EARLY FLOWERING 4-LIKE"/>
    <property type="match status" value="1"/>
</dbReference>
<dbReference type="Proteomes" id="UP000298416">
    <property type="component" value="Unassembled WGS sequence"/>
</dbReference>
<keyword evidence="7" id="KW-1185">Reference proteome</keyword>
<name>A0A8X8ZE70_SALSN</name>
<feature type="domain" description="Protein EARLY FLOWERING 4" evidence="5">
    <location>
        <begin position="35"/>
        <end position="113"/>
    </location>
</feature>
<dbReference type="InterPro" id="IPR009741">
    <property type="entry name" value="EARLY_FLOWERING_4_dom"/>
</dbReference>
<evidence type="ECO:0000259" key="5">
    <source>
        <dbReference type="Pfam" id="PF07011"/>
    </source>
</evidence>
<evidence type="ECO:0000313" key="7">
    <source>
        <dbReference type="Proteomes" id="UP000298416"/>
    </source>
</evidence>
<dbReference type="InterPro" id="IPR040462">
    <property type="entry name" value="EARLY_FLOWERING_4"/>
</dbReference>
<comment type="similarity">
    <text evidence="2">Belongs to the EARLY FLOWERING 4 family.</text>
</comment>
<evidence type="ECO:0000256" key="3">
    <source>
        <dbReference type="ARBA" id="ARBA00023108"/>
    </source>
</evidence>
<proteinExistence type="inferred from homology"/>
<evidence type="ECO:0000313" key="6">
    <source>
        <dbReference type="EMBL" id="KAG6401383.1"/>
    </source>
</evidence>
<sequence length="120" mass="13499">MNDASNLLISAANHRFSDGEDAAAEDEEEDEDDLCDVEAWETLTKSFGEVQSVLDRNRRLIQQVNDNHRSKLPDNLAKNVALICEINDNMARVVRLYSGLSATLSAAVVRRRREGDRILK</sequence>
<evidence type="ECO:0000256" key="2">
    <source>
        <dbReference type="ARBA" id="ARBA00009514"/>
    </source>
</evidence>
<gene>
    <name evidence="6" type="ORF">SASPL_138239</name>
</gene>
<comment type="subcellular location">
    <subcellularLocation>
        <location evidence="1">Nucleus</location>
    </subcellularLocation>
</comment>
<reference evidence="6" key="1">
    <citation type="submission" date="2018-01" db="EMBL/GenBank/DDBJ databases">
        <authorList>
            <person name="Mao J.F."/>
        </authorList>
    </citation>
    <scope>NUCLEOTIDE SEQUENCE</scope>
    <source>
        <strain evidence="6">Huo1</strain>
        <tissue evidence="6">Leaf</tissue>
    </source>
</reference>
<keyword evidence="3" id="KW-0090">Biological rhythms</keyword>
<protein>
    <recommendedName>
        <fullName evidence="5">Protein EARLY FLOWERING 4 domain-containing protein</fullName>
    </recommendedName>
</protein>
<dbReference type="OrthoDB" id="1895690at2759"/>